<protein>
    <recommendedName>
        <fullName evidence="1">Brix domain-containing protein</fullName>
    </recommendedName>
</protein>
<dbReference type="GO" id="GO:0000027">
    <property type="term" value="P:ribosomal large subunit assembly"/>
    <property type="evidence" value="ECO:0007669"/>
    <property type="project" value="TreeGrafter"/>
</dbReference>
<dbReference type="PANTHER" id="PTHR12661:SF5">
    <property type="entry name" value="SUPPRESSOR OF SWI4 1 HOMOLOG"/>
    <property type="match status" value="1"/>
</dbReference>
<dbReference type="InterPro" id="IPR007109">
    <property type="entry name" value="Brix"/>
</dbReference>
<feature type="domain" description="Brix" evidence="1">
    <location>
        <begin position="1"/>
        <end position="255"/>
    </location>
</feature>
<gene>
    <name evidence="2" type="ORF">CFRA1165_LOCUS41</name>
</gene>
<evidence type="ECO:0000259" key="1">
    <source>
        <dbReference type="PROSITE" id="PS50833"/>
    </source>
</evidence>
<dbReference type="AlphaFoldDB" id="A0A7S0XM90"/>
<accession>A0A7S0XM90</accession>
<proteinExistence type="predicted"/>
<evidence type="ECO:0000313" key="2">
    <source>
        <dbReference type="EMBL" id="CAD8730352.1"/>
    </source>
</evidence>
<dbReference type="InterPro" id="IPR045112">
    <property type="entry name" value="PPAN-like"/>
</dbReference>
<dbReference type="PROSITE" id="PS50833">
    <property type="entry name" value="BRIX"/>
    <property type="match status" value="1"/>
</dbReference>
<dbReference type="Pfam" id="PF04427">
    <property type="entry name" value="Brix"/>
    <property type="match status" value="1"/>
</dbReference>
<sequence>MIVRRGKTSKATMELVLDLRRVMAPNTTERLRSSASTSLKELLQAAGVLKLSHLVTVSETAQSVHLRVARLPSGPTLTFRVDSYTLSRHVRDEQQRPPAITSLKTPLLVANNFSRASEARTKLVRATLEAMFPALDVTTVKLADCRRVVLCQLVDDDVVDIRHYLIRADLAGVSKPVKDLVRAAKTPDLSTLDDVADYVLGGASIPRADEGATVVLPDRFTGRGNSAHRTSAIALTEIGPRLTLRLLKIEKDVAQGDVLFRAPAAAGPS</sequence>
<dbReference type="PANTHER" id="PTHR12661">
    <property type="entry name" value="PETER PAN-RELATED"/>
    <property type="match status" value="1"/>
</dbReference>
<dbReference type="GO" id="GO:0030687">
    <property type="term" value="C:preribosome, large subunit precursor"/>
    <property type="evidence" value="ECO:0007669"/>
    <property type="project" value="TreeGrafter"/>
</dbReference>
<dbReference type="SMART" id="SM00879">
    <property type="entry name" value="Brix"/>
    <property type="match status" value="1"/>
</dbReference>
<dbReference type="GO" id="GO:0019843">
    <property type="term" value="F:rRNA binding"/>
    <property type="evidence" value="ECO:0007669"/>
    <property type="project" value="InterPro"/>
</dbReference>
<dbReference type="GO" id="GO:0006364">
    <property type="term" value="P:rRNA processing"/>
    <property type="evidence" value="ECO:0007669"/>
    <property type="project" value="InterPro"/>
</dbReference>
<organism evidence="2">
    <name type="scientific">Chrysocystis fragilis</name>
    <dbReference type="NCBI Taxonomy" id="1411660"/>
    <lineage>
        <taxon>Eukaryota</taxon>
        <taxon>Sar</taxon>
        <taxon>Stramenopiles</taxon>
        <taxon>Ochrophyta</taxon>
        <taxon>Pelagophyceae</taxon>
        <taxon>Sarcinochrysidales</taxon>
        <taxon>Chrysocystaceae</taxon>
        <taxon>Chrysocystis</taxon>
    </lineage>
</organism>
<reference evidence="2" key="1">
    <citation type="submission" date="2021-01" db="EMBL/GenBank/DDBJ databases">
        <authorList>
            <person name="Corre E."/>
            <person name="Pelletier E."/>
            <person name="Niang G."/>
            <person name="Scheremetjew M."/>
            <person name="Finn R."/>
            <person name="Kale V."/>
            <person name="Holt S."/>
            <person name="Cochrane G."/>
            <person name="Meng A."/>
            <person name="Brown T."/>
            <person name="Cohen L."/>
        </authorList>
    </citation>
    <scope>NUCLEOTIDE SEQUENCE</scope>
    <source>
        <strain evidence="2">CCMP3189</strain>
    </source>
</reference>
<name>A0A7S0XM90_9STRA</name>
<dbReference type="EMBL" id="HBFH01000067">
    <property type="protein sequence ID" value="CAD8730352.1"/>
    <property type="molecule type" value="Transcribed_RNA"/>
</dbReference>